<dbReference type="EMBL" id="FP929127">
    <property type="protein sequence ID" value="CBX95639.1"/>
    <property type="molecule type" value="Genomic_DNA"/>
</dbReference>
<dbReference type="STRING" id="985895.E4ZVL3"/>
<dbReference type="HOGENOM" id="CLU_438089_0_0_1"/>
<dbReference type="InterPro" id="IPR036378">
    <property type="entry name" value="FAS1_dom_sf"/>
</dbReference>
<dbReference type="Gene3D" id="3.60.15.10">
    <property type="entry name" value="Ribonuclease Z/Hydroxyacylglutathione hydrolase-like"/>
    <property type="match status" value="1"/>
</dbReference>
<evidence type="ECO:0000313" key="2">
    <source>
        <dbReference type="EMBL" id="CBX95639.1"/>
    </source>
</evidence>
<dbReference type="InParanoid" id="E4ZVL3"/>
<dbReference type="PANTHER" id="PTHR36839">
    <property type="entry name" value="METALLO-BETA-LACTAMASE FAMILY PROTEIN (AFU_ORTHOLOGUE AFUA_5G12770)"/>
    <property type="match status" value="1"/>
</dbReference>
<organism evidence="3">
    <name type="scientific">Leptosphaeria maculans (strain JN3 / isolate v23.1.3 / race Av1-4-5-6-7-8)</name>
    <name type="common">Blackleg fungus</name>
    <name type="synonym">Phoma lingam</name>
    <dbReference type="NCBI Taxonomy" id="985895"/>
    <lineage>
        <taxon>Eukaryota</taxon>
        <taxon>Fungi</taxon>
        <taxon>Dikarya</taxon>
        <taxon>Ascomycota</taxon>
        <taxon>Pezizomycotina</taxon>
        <taxon>Dothideomycetes</taxon>
        <taxon>Pleosporomycetidae</taxon>
        <taxon>Pleosporales</taxon>
        <taxon>Pleosporineae</taxon>
        <taxon>Leptosphaeriaceae</taxon>
        <taxon>Plenodomus</taxon>
        <taxon>Plenodomus lingam/Leptosphaeria maculans species complex</taxon>
    </lineage>
</organism>
<feature type="domain" description="Metallo-beta-lactamase" evidence="1">
    <location>
        <begin position="410"/>
        <end position="572"/>
    </location>
</feature>
<keyword evidence="3" id="KW-1185">Reference proteome</keyword>
<accession>E4ZVL3</accession>
<dbReference type="SUPFAM" id="SSF56281">
    <property type="entry name" value="Metallo-hydrolase/oxidoreductase"/>
    <property type="match status" value="1"/>
</dbReference>
<dbReference type="GeneID" id="13288498"/>
<dbReference type="AlphaFoldDB" id="E4ZVL3"/>
<sequence>MRARNIVVYPLATVSLYLACSAESRPFDSIIRSFDILSEQSPLRSYLMGKPEGQVSTGVIISDVIGKTQNIAIFSSLTRDVDAVSGRLDDAAQNTTVLAPDNTFMRGLKRKPWEDPEDYNSFGANAYEGSSGEDRARKNLERFVQRHIVTESPWEEGKKVKTLYGNEVWWESKDGQKKVPLSSAFVWLQPNTPGSFLARSKSWVTFNYIRAAERPINPASAALDLLLQTIQPGDVAVTSVADKVSNGEVWIVEVTNIADLMQSNPKAFTTMAAQNLLTEIYLKISYLHLLILRSFLGDYPRSPNFNPILANMAFQPSDLAICETCGTQYDVPLSQHPESCRICDDPRQYVPPSGQSWTSLKQENSLQKNTYETDPNDARMHYISTRPLTPSELPPGLADTTTTRKQLGIGQRAILLQTDKGNLLWDCVAFLDQLTIDFVQSKGGLKAIVISHPHFYTTHLEWAHAFKCPVYMSRDDADWLNREDVEGVRKFTRGVTPIEEVGGAVKMIQAGGHFDGSAFLLWEKKLFIADTMMSVPSAFNNVHRVPDTVSYAFMWSYPNMIPLPPAKVHGIWKALEPFDFDSTYGGFPGQNLTRPNLKEQVLESMKIFLRRGGHENLEIFGESV</sequence>
<proteinExistence type="predicted"/>
<dbReference type="VEuPathDB" id="FungiDB:LEMA_P027910.1"/>
<gene>
    <name evidence="2" type="ORF">LEMA_P027910.1</name>
</gene>
<dbReference type="InterPro" id="IPR001279">
    <property type="entry name" value="Metallo-B-lactamas"/>
</dbReference>
<dbReference type="PANTHER" id="PTHR36839:SF1">
    <property type="entry name" value="METALLO-BETA-LACTAMASE FAMILY PROTEIN (AFU_ORTHOLOGUE AFUA_5G12770)"/>
    <property type="match status" value="1"/>
</dbReference>
<dbReference type="OrthoDB" id="17458at2759"/>
<dbReference type="InterPro" id="IPR036866">
    <property type="entry name" value="RibonucZ/Hydroxyglut_hydro"/>
</dbReference>
<evidence type="ECO:0000313" key="3">
    <source>
        <dbReference type="Proteomes" id="UP000002668"/>
    </source>
</evidence>
<name>E4ZVL3_LEPMJ</name>
<dbReference type="eggNOG" id="ENOG502S0TT">
    <property type="taxonomic scope" value="Eukaryota"/>
</dbReference>
<dbReference type="SMART" id="SM00849">
    <property type="entry name" value="Lactamase_B"/>
    <property type="match status" value="1"/>
</dbReference>
<dbReference type="Proteomes" id="UP000002668">
    <property type="component" value="Genome"/>
</dbReference>
<dbReference type="SUPFAM" id="SSF82153">
    <property type="entry name" value="FAS1 domain"/>
    <property type="match status" value="1"/>
</dbReference>
<evidence type="ECO:0000259" key="1">
    <source>
        <dbReference type="SMART" id="SM00849"/>
    </source>
</evidence>
<protein>
    <recommendedName>
        <fullName evidence="1">Metallo-beta-lactamase domain-containing protein</fullName>
    </recommendedName>
</protein>
<reference evidence="3" key="1">
    <citation type="journal article" date="2011" name="Nat. Commun.">
        <title>Effector diversification within compartments of the Leptosphaeria maculans genome affected by Repeat-Induced Point mutations.</title>
        <authorList>
            <person name="Rouxel T."/>
            <person name="Grandaubert J."/>
            <person name="Hane J.K."/>
            <person name="Hoede C."/>
            <person name="van de Wouw A.P."/>
            <person name="Couloux A."/>
            <person name="Dominguez V."/>
            <person name="Anthouard V."/>
            <person name="Bally P."/>
            <person name="Bourras S."/>
            <person name="Cozijnsen A.J."/>
            <person name="Ciuffetti L.M."/>
            <person name="Degrave A."/>
            <person name="Dilmaghani A."/>
            <person name="Duret L."/>
            <person name="Fudal I."/>
            <person name="Goodwin S.B."/>
            <person name="Gout L."/>
            <person name="Glaser N."/>
            <person name="Linglin J."/>
            <person name="Kema G.H.J."/>
            <person name="Lapalu N."/>
            <person name="Lawrence C.B."/>
            <person name="May K."/>
            <person name="Meyer M."/>
            <person name="Ollivier B."/>
            <person name="Poulain J."/>
            <person name="Schoch C.L."/>
            <person name="Simon A."/>
            <person name="Spatafora J.W."/>
            <person name="Stachowiak A."/>
            <person name="Turgeon B.G."/>
            <person name="Tyler B.M."/>
            <person name="Vincent D."/>
            <person name="Weissenbach J."/>
            <person name="Amselem J."/>
            <person name="Quesneville H."/>
            <person name="Oliver R.P."/>
            <person name="Wincker P."/>
            <person name="Balesdent M.-H."/>
            <person name="Howlett B.J."/>
        </authorList>
    </citation>
    <scope>NUCLEOTIDE SEQUENCE [LARGE SCALE GENOMIC DNA]</scope>
    <source>
        <strain evidence="3">JN3 / isolate v23.1.3 / race Av1-4-5-6-7-8</strain>
    </source>
</reference>